<protein>
    <submittedName>
        <fullName evidence="2">Uncharacterized protein</fullName>
    </submittedName>
</protein>
<dbReference type="Proteomes" id="UP000479000">
    <property type="component" value="Unassembled WGS sequence"/>
</dbReference>
<proteinExistence type="predicted"/>
<feature type="compositionally biased region" description="Basic and acidic residues" evidence="1">
    <location>
        <begin position="215"/>
        <end position="234"/>
    </location>
</feature>
<reference evidence="2 3" key="1">
    <citation type="submission" date="2020-02" db="EMBL/GenBank/DDBJ databases">
        <authorList>
            <person name="Ferguson B K."/>
        </authorList>
    </citation>
    <scope>NUCLEOTIDE SEQUENCE [LARGE SCALE GENOMIC DNA]</scope>
</reference>
<evidence type="ECO:0000313" key="3">
    <source>
        <dbReference type="Proteomes" id="UP000479000"/>
    </source>
</evidence>
<gene>
    <name evidence="2" type="ORF">NTEN_LOCUS11548</name>
</gene>
<feature type="region of interest" description="Disordered" evidence="1">
    <location>
        <begin position="203"/>
        <end position="245"/>
    </location>
</feature>
<evidence type="ECO:0000256" key="1">
    <source>
        <dbReference type="SAM" id="MobiDB-lite"/>
    </source>
</evidence>
<sequence length="245" mass="28010">MEVLGHRTAPVPRKCCEYSPKFCYLTKELTVHNMLQEFTNMFRWKTAQASVCRSTHRTVCIARHATSKIQVRTSTSFTQFFLHQVRNTLYERKRRTFFFSNMSEVLLDMNLLLQDSSVSPDLQRIGKKILASEQRRLVPAISGFTYSATASGEFGNNLHLLTSPIPPFINATERAEETADAAQKQGENNANHNCWDQEPEITQRDNADCIQSKAEGQRFDRAEGRKDHEGHIRGETCYARTDSIS</sequence>
<dbReference type="EMBL" id="CADCXU010017174">
    <property type="protein sequence ID" value="CAB0006071.1"/>
    <property type="molecule type" value="Genomic_DNA"/>
</dbReference>
<name>A0A6H5GTX8_9HEMI</name>
<organism evidence="2 3">
    <name type="scientific">Nesidiocoris tenuis</name>
    <dbReference type="NCBI Taxonomy" id="355587"/>
    <lineage>
        <taxon>Eukaryota</taxon>
        <taxon>Metazoa</taxon>
        <taxon>Ecdysozoa</taxon>
        <taxon>Arthropoda</taxon>
        <taxon>Hexapoda</taxon>
        <taxon>Insecta</taxon>
        <taxon>Pterygota</taxon>
        <taxon>Neoptera</taxon>
        <taxon>Paraneoptera</taxon>
        <taxon>Hemiptera</taxon>
        <taxon>Heteroptera</taxon>
        <taxon>Panheteroptera</taxon>
        <taxon>Cimicomorpha</taxon>
        <taxon>Miridae</taxon>
        <taxon>Dicyphina</taxon>
        <taxon>Nesidiocoris</taxon>
    </lineage>
</organism>
<keyword evidence="3" id="KW-1185">Reference proteome</keyword>
<accession>A0A6H5GTX8</accession>
<feature type="non-terminal residue" evidence="2">
    <location>
        <position position="245"/>
    </location>
</feature>
<evidence type="ECO:0000313" key="2">
    <source>
        <dbReference type="EMBL" id="CAB0006071.1"/>
    </source>
</evidence>
<dbReference type="AlphaFoldDB" id="A0A6H5GTX8"/>